<evidence type="ECO:0000259" key="13">
    <source>
        <dbReference type="Pfam" id="PF00482"/>
    </source>
</evidence>
<dbReference type="InterPro" id="IPR042094">
    <property type="entry name" value="T2SS_GspF_sf"/>
</dbReference>
<comment type="subcellular location">
    <subcellularLocation>
        <location evidence="2">Cell inner membrane</location>
        <topology evidence="2">Multi-pass membrane protein</topology>
    </subcellularLocation>
    <subcellularLocation>
        <location evidence="11">Cell membrane</location>
        <topology evidence="11">Multi-pass membrane protein</topology>
    </subcellularLocation>
</comment>
<dbReference type="InterPro" id="IPR001992">
    <property type="entry name" value="T2SS_GspF/T4SS_PilC_CS"/>
</dbReference>
<feature type="transmembrane region" description="Helical" evidence="12">
    <location>
        <begin position="389"/>
        <end position="410"/>
    </location>
</feature>
<accession>A0A6J4NUP0</accession>
<proteinExistence type="inferred from homology"/>
<comment type="function">
    <text evidence="1">Component of the type II secretion system inner membrane complex required for the energy-dependent secretion of extracellular factors such as proteases and toxins from the periplasm.</text>
</comment>
<evidence type="ECO:0000256" key="7">
    <source>
        <dbReference type="ARBA" id="ARBA00022692"/>
    </source>
</evidence>
<evidence type="ECO:0000256" key="12">
    <source>
        <dbReference type="SAM" id="Phobius"/>
    </source>
</evidence>
<dbReference type="Pfam" id="PF00482">
    <property type="entry name" value="T2SSF"/>
    <property type="match status" value="2"/>
</dbReference>
<dbReference type="EMBL" id="CADCUQ010000361">
    <property type="protein sequence ID" value="CAA9398692.1"/>
    <property type="molecule type" value="Genomic_DNA"/>
</dbReference>
<evidence type="ECO:0000256" key="11">
    <source>
        <dbReference type="RuleBase" id="RU003923"/>
    </source>
</evidence>
<evidence type="ECO:0000256" key="8">
    <source>
        <dbReference type="ARBA" id="ARBA00022989"/>
    </source>
</evidence>
<evidence type="ECO:0000256" key="6">
    <source>
        <dbReference type="ARBA" id="ARBA00022519"/>
    </source>
</evidence>
<sequence length="417" mass="44047">MSTFVYTAIGRDGRQASGTVAADTRGAAIAQVVRQGMHPLRIAEQGKDGATAAAAAAALTVDKPASSRHAGKRVPAHAVEAFTRELASLLSGGVSLARALSLLKREASNPGAANLWGRVHDDVVGGESLADALAKWPKSFSGVYVAMVRAGEAGGFLDVVLGQIAEFRAREADLKGKVKASLVYPVFLAVLATGVVAFLLAWFIPKFSTIFEELGGNLPSLTVFIIGASHVVKTYGLFLAVGVGVGAYLFRRNLETDAGRRRLDRWVLAAPVLGRVTARFALVRFCRMLGTLVGAGVPIVSSLRVAREAIGSQTLADTVNHAIEEVQRGTALSKSLASSPQLFPPSVVETIAVAEETGRLDKELVRLAGAFESDLDRQLRMLVAIIEPVLLFVMAAVIGTVVVGMLLPIFNLQDMVK</sequence>
<dbReference type="PROSITE" id="PS00874">
    <property type="entry name" value="T2SP_F"/>
    <property type="match status" value="1"/>
</dbReference>
<evidence type="ECO:0000256" key="2">
    <source>
        <dbReference type="ARBA" id="ARBA00004429"/>
    </source>
</evidence>
<evidence type="ECO:0000256" key="1">
    <source>
        <dbReference type="ARBA" id="ARBA00002684"/>
    </source>
</evidence>
<organism evidence="14">
    <name type="scientific">uncultured Phycisphaerae bacterium</name>
    <dbReference type="NCBI Taxonomy" id="904963"/>
    <lineage>
        <taxon>Bacteria</taxon>
        <taxon>Pseudomonadati</taxon>
        <taxon>Planctomycetota</taxon>
        <taxon>Phycisphaerae</taxon>
        <taxon>environmental samples</taxon>
    </lineage>
</organism>
<evidence type="ECO:0000256" key="3">
    <source>
        <dbReference type="ARBA" id="ARBA00005745"/>
    </source>
</evidence>
<dbReference type="PANTHER" id="PTHR30012">
    <property type="entry name" value="GENERAL SECRETION PATHWAY PROTEIN"/>
    <property type="match status" value="1"/>
</dbReference>
<keyword evidence="8 12" id="KW-1133">Transmembrane helix</keyword>
<dbReference type="AlphaFoldDB" id="A0A6J4NUP0"/>
<dbReference type="PRINTS" id="PR00812">
    <property type="entry name" value="BCTERIALGSPF"/>
</dbReference>
<comment type="similarity">
    <text evidence="3 11">Belongs to the GSP F family.</text>
</comment>
<evidence type="ECO:0000256" key="9">
    <source>
        <dbReference type="ARBA" id="ARBA00023136"/>
    </source>
</evidence>
<reference evidence="14" key="1">
    <citation type="submission" date="2020-02" db="EMBL/GenBank/DDBJ databases">
        <authorList>
            <person name="Meier V. D."/>
        </authorList>
    </citation>
    <scope>NUCLEOTIDE SEQUENCE</scope>
    <source>
        <strain evidence="14">AVDCRST_MAG64</strain>
    </source>
</reference>
<keyword evidence="6" id="KW-0997">Cell inner membrane</keyword>
<name>A0A6J4NUP0_9BACT</name>
<keyword evidence="5" id="KW-1003">Cell membrane</keyword>
<feature type="transmembrane region" description="Helical" evidence="12">
    <location>
        <begin position="182"/>
        <end position="204"/>
    </location>
</feature>
<evidence type="ECO:0000256" key="5">
    <source>
        <dbReference type="ARBA" id="ARBA00022475"/>
    </source>
</evidence>
<dbReference type="Gene3D" id="1.20.81.30">
    <property type="entry name" value="Type II secretion system (T2SS), domain F"/>
    <property type="match status" value="2"/>
</dbReference>
<dbReference type="GO" id="GO:0009306">
    <property type="term" value="P:protein secretion"/>
    <property type="evidence" value="ECO:0007669"/>
    <property type="project" value="InterPro"/>
</dbReference>
<gene>
    <name evidence="14" type="ORF">AVDCRST_MAG64-1580</name>
</gene>
<dbReference type="FunFam" id="1.20.81.30:FF:000001">
    <property type="entry name" value="Type II secretion system protein F"/>
    <property type="match status" value="1"/>
</dbReference>
<dbReference type="GO" id="GO:0005886">
    <property type="term" value="C:plasma membrane"/>
    <property type="evidence" value="ECO:0007669"/>
    <property type="project" value="UniProtKB-SubCell"/>
</dbReference>
<evidence type="ECO:0000256" key="10">
    <source>
        <dbReference type="ARBA" id="ARBA00030750"/>
    </source>
</evidence>
<keyword evidence="4 11" id="KW-0813">Transport</keyword>
<protein>
    <recommendedName>
        <fullName evidence="10">General secretion pathway protein F</fullName>
    </recommendedName>
</protein>
<feature type="domain" description="Type II secretion system protein GspF" evidence="13">
    <location>
        <begin position="82"/>
        <end position="205"/>
    </location>
</feature>
<feature type="domain" description="Type II secretion system protein GspF" evidence="13">
    <location>
        <begin position="285"/>
        <end position="408"/>
    </location>
</feature>
<evidence type="ECO:0000256" key="4">
    <source>
        <dbReference type="ARBA" id="ARBA00022448"/>
    </source>
</evidence>
<dbReference type="InterPro" id="IPR003004">
    <property type="entry name" value="GspF/PilC"/>
</dbReference>
<keyword evidence="9 12" id="KW-0472">Membrane</keyword>
<dbReference type="InterPro" id="IPR018076">
    <property type="entry name" value="T2SS_GspF_dom"/>
</dbReference>
<keyword evidence="7 11" id="KW-0812">Transmembrane</keyword>
<feature type="transmembrane region" description="Helical" evidence="12">
    <location>
        <begin position="224"/>
        <end position="250"/>
    </location>
</feature>
<dbReference type="PANTHER" id="PTHR30012:SF0">
    <property type="entry name" value="TYPE II SECRETION SYSTEM PROTEIN F-RELATED"/>
    <property type="match status" value="1"/>
</dbReference>
<evidence type="ECO:0000313" key="14">
    <source>
        <dbReference type="EMBL" id="CAA9398692.1"/>
    </source>
</evidence>